<dbReference type="RefSeq" id="WP_034844349.1">
    <property type="nucleotide sequence ID" value="NZ_JANX01000375.1"/>
</dbReference>
<accession>A0A0A0D2I4</accession>
<evidence type="ECO:0000256" key="1">
    <source>
        <dbReference type="SAM" id="SignalP"/>
    </source>
</evidence>
<reference evidence="2 3" key="1">
    <citation type="submission" date="2014-01" db="EMBL/GenBank/DDBJ databases">
        <title>Genome sequence determination for a cystic fibrosis isolate, Inquilinus limosus.</title>
        <authorList>
            <person name="Pino M."/>
            <person name="Di Conza J."/>
            <person name="Gutkind G."/>
        </authorList>
    </citation>
    <scope>NUCLEOTIDE SEQUENCE [LARGE SCALE GENOMIC DNA]</scope>
    <source>
        <strain evidence="2 3">MP06</strain>
    </source>
</reference>
<dbReference type="EMBL" id="JANX01000375">
    <property type="protein sequence ID" value="KGM32103.1"/>
    <property type="molecule type" value="Genomic_DNA"/>
</dbReference>
<dbReference type="Proteomes" id="UP000029995">
    <property type="component" value="Unassembled WGS sequence"/>
</dbReference>
<gene>
    <name evidence="2" type="ORF">P409_23330</name>
</gene>
<evidence type="ECO:0000313" key="3">
    <source>
        <dbReference type="Proteomes" id="UP000029995"/>
    </source>
</evidence>
<dbReference type="Pfam" id="PF11306">
    <property type="entry name" value="DUF3108"/>
    <property type="match status" value="1"/>
</dbReference>
<dbReference type="InterPro" id="IPR021457">
    <property type="entry name" value="DUF3108"/>
</dbReference>
<evidence type="ECO:0000313" key="2">
    <source>
        <dbReference type="EMBL" id="KGM32103.1"/>
    </source>
</evidence>
<proteinExistence type="predicted"/>
<evidence type="ECO:0008006" key="4">
    <source>
        <dbReference type="Google" id="ProtNLM"/>
    </source>
</evidence>
<feature type="signal peptide" evidence="1">
    <location>
        <begin position="1"/>
        <end position="21"/>
    </location>
</feature>
<organism evidence="2 3">
    <name type="scientific">Inquilinus limosus MP06</name>
    <dbReference type="NCBI Taxonomy" id="1398085"/>
    <lineage>
        <taxon>Bacteria</taxon>
        <taxon>Pseudomonadati</taxon>
        <taxon>Pseudomonadota</taxon>
        <taxon>Alphaproteobacteria</taxon>
        <taxon>Rhodospirillales</taxon>
        <taxon>Rhodospirillaceae</taxon>
        <taxon>Inquilinus</taxon>
    </lineage>
</organism>
<name>A0A0A0D2I4_9PROT</name>
<protein>
    <recommendedName>
        <fullName evidence="4">DUF3108 domain-containing protein</fullName>
    </recommendedName>
</protein>
<comment type="caution">
    <text evidence="2">The sequence shown here is derived from an EMBL/GenBank/DDBJ whole genome shotgun (WGS) entry which is preliminary data.</text>
</comment>
<keyword evidence="1" id="KW-0732">Signal</keyword>
<sequence>MHRLIPIATSVIALAAGPAMAADASARMTYDVYVGGLRMLEVTSGVSLGSDRYAVDLSAHVVGIAATFSDWRSNVQSSGALQGPQVRPARNVVERINGDDARTTTITFLGGGRMDVEIVPSKKPKRAQTIPPEQLVHAVDPLSGVVSILQALHVGAAACKGQVPVFDGRRLYRADLADGGTVMLQKADQGMYGGETQRCTLTLTPMVGDFNFGDERRTTKPTEYFQRSSRVSDERVIETWLASPGGGLPAVPVRIQSESPWGLVVVHLRAAQAGAS</sequence>
<dbReference type="AlphaFoldDB" id="A0A0A0D2I4"/>
<feature type="chain" id="PRO_5001960721" description="DUF3108 domain-containing protein" evidence="1">
    <location>
        <begin position="22"/>
        <end position="276"/>
    </location>
</feature>
<dbReference type="OrthoDB" id="7630100at2"/>